<dbReference type="Gene3D" id="3.50.50.60">
    <property type="entry name" value="FAD/NAD(P)-binding domain"/>
    <property type="match status" value="1"/>
</dbReference>
<name>A0A1I6FYR4_9FLAO</name>
<keyword evidence="2" id="KW-1185">Reference proteome</keyword>
<dbReference type="Proteomes" id="UP000199534">
    <property type="component" value="Unassembled WGS sequence"/>
</dbReference>
<evidence type="ECO:0000313" key="1">
    <source>
        <dbReference type="EMBL" id="SFR35073.1"/>
    </source>
</evidence>
<gene>
    <name evidence="1" type="ORF">SAMN04490243_0933</name>
</gene>
<evidence type="ECO:0000313" key="2">
    <source>
        <dbReference type="Proteomes" id="UP000199534"/>
    </source>
</evidence>
<dbReference type="AlphaFoldDB" id="A0A1I6FYR4"/>
<dbReference type="RefSeq" id="WP_092981039.1">
    <property type="nucleotide sequence ID" value="NZ_FOYQ01000001.1"/>
</dbReference>
<dbReference type="Pfam" id="PF05834">
    <property type="entry name" value="Lycopene_cycl"/>
    <property type="match status" value="1"/>
</dbReference>
<organism evidence="1 2">
    <name type="scientific">Robiginitalea myxolifaciens</name>
    <dbReference type="NCBI Taxonomy" id="400055"/>
    <lineage>
        <taxon>Bacteria</taxon>
        <taxon>Pseudomonadati</taxon>
        <taxon>Bacteroidota</taxon>
        <taxon>Flavobacteriia</taxon>
        <taxon>Flavobacteriales</taxon>
        <taxon>Flavobacteriaceae</taxon>
        <taxon>Robiginitalea</taxon>
    </lineage>
</organism>
<dbReference type="SUPFAM" id="SSF51905">
    <property type="entry name" value="FAD/NAD(P)-binding domain"/>
    <property type="match status" value="1"/>
</dbReference>
<dbReference type="InterPro" id="IPR036188">
    <property type="entry name" value="FAD/NAD-bd_sf"/>
</dbReference>
<accession>A0A1I6FYR4</accession>
<dbReference type="STRING" id="400055.SAMN04490243_0933"/>
<protein>
    <submittedName>
        <fullName evidence="1">Lycopene beta-cyclase</fullName>
    </submittedName>
</protein>
<dbReference type="OrthoDB" id="24355at2"/>
<sequence length="387" mass="44312">MDSYDIVIIGAGASGLQLAVALGEDPYFQNHTIALLEKNGNKSNDRTWCFWEKGAGAFDNFTYRQWDTIRLAGPGLDRSESLGDYRYKMIRAIDFYRAMDTRLEHCTNIHRIECAVEKVEEFDAEVRITTDGRILQAKKVFTSVFFDPDSAAILPYAGEGHRHPLLLQHFLGWVIRTEDAVFDPTVPTFMDFDLPQLGNTRFMYVLPFSENEALVEYTLFSAELLKRDAYEAGLKDYLKEKMGIADYEILEEETGCIPMTVSDFSAHNSPRIYHIGVAGGWAKPSTGYTFYRISQWVPRIVEALKANKPLPTPPKNRFWYYDRLLLDVLHRDNHMGAELFTGMFKKLSAELIMKFLGEESNLGEEWRVINSCPYGPFIRALLKSMVN</sequence>
<reference evidence="1 2" key="1">
    <citation type="submission" date="2016-10" db="EMBL/GenBank/DDBJ databases">
        <authorList>
            <person name="de Groot N.N."/>
        </authorList>
    </citation>
    <scope>NUCLEOTIDE SEQUENCE [LARGE SCALE GENOMIC DNA]</scope>
    <source>
        <strain evidence="1 2">DSM 21019</strain>
    </source>
</reference>
<dbReference type="EMBL" id="FOYQ01000001">
    <property type="protein sequence ID" value="SFR35073.1"/>
    <property type="molecule type" value="Genomic_DNA"/>
</dbReference>
<proteinExistence type="predicted"/>